<name>A0A067PI20_9AGAM</name>
<organism evidence="1 2">
    <name type="scientific">Jaapia argillacea MUCL 33604</name>
    <dbReference type="NCBI Taxonomy" id="933084"/>
    <lineage>
        <taxon>Eukaryota</taxon>
        <taxon>Fungi</taxon>
        <taxon>Dikarya</taxon>
        <taxon>Basidiomycota</taxon>
        <taxon>Agaricomycotina</taxon>
        <taxon>Agaricomycetes</taxon>
        <taxon>Agaricomycetidae</taxon>
        <taxon>Jaapiales</taxon>
        <taxon>Jaapiaceae</taxon>
        <taxon>Jaapia</taxon>
    </lineage>
</organism>
<proteinExistence type="predicted"/>
<accession>A0A067PI20</accession>
<dbReference type="Pfam" id="PF02992">
    <property type="entry name" value="Transposase_21"/>
    <property type="match status" value="1"/>
</dbReference>
<evidence type="ECO:0000313" key="2">
    <source>
        <dbReference type="Proteomes" id="UP000027265"/>
    </source>
</evidence>
<dbReference type="InterPro" id="IPR004242">
    <property type="entry name" value="Transposase_21"/>
</dbReference>
<dbReference type="HOGENOM" id="CLU_007337_0_1_1"/>
<dbReference type="PANTHER" id="PTHR46579">
    <property type="entry name" value="F5/8 TYPE C DOMAIN-CONTAINING PROTEIN-RELATED"/>
    <property type="match status" value="1"/>
</dbReference>
<gene>
    <name evidence="1" type="ORF">JAAARDRAFT_182367</name>
</gene>
<dbReference type="Proteomes" id="UP000027265">
    <property type="component" value="Unassembled WGS sequence"/>
</dbReference>
<evidence type="ECO:0000313" key="1">
    <source>
        <dbReference type="EMBL" id="KDQ54419.1"/>
    </source>
</evidence>
<protein>
    <submittedName>
        <fullName evidence="1">Uncharacterized protein</fullName>
    </submittedName>
</protein>
<dbReference type="PANTHER" id="PTHR46579:SF1">
    <property type="entry name" value="F5_8 TYPE C DOMAIN-CONTAINING PROTEIN"/>
    <property type="match status" value="1"/>
</dbReference>
<dbReference type="AlphaFoldDB" id="A0A067PI20"/>
<keyword evidence="2" id="KW-1185">Reference proteome</keyword>
<dbReference type="OrthoDB" id="2669721at2759"/>
<sequence length="795" mass="90222">MDDPDLRFSIDLYLAISNASQAAYNNVQRAYLRRNPDHQILSYDQIKRKIVELTGVVSMKHDMCINSCHRFTGPLAHLDTCTKCSELRYDQVQLRESGGKLKVPRQEFLTIPLGPQLQALRRTTQGAENMRHRELQTTLINTQLQANGGKWSHFEDIYYGSDYLGAVRAGHIKPEDTVLLLSLDGAQLIRNKVSDCWIYIWVILDLPPDLRYKKKHVLPGGFIPGPNKPKVVDSSLFPGLHHLQALQNEGLRVWDASKNVVYTSNPFLALGTADGPRLAYLNGLVGPTGAKGCRLHCPLKGRHKMGATRYYPALLKPDNYCVPGSDHPDYDIRWLPPVSEELYRSNLVFLQKSPNPTQYAKRRLITGISKPSLLSGISRSMGIPRMFSCDQMHLDSLNIPDLLFALWCGMIDCSPSDHKSTWDWMVLVGTTWRDHGKDFEAATSDIPGCFDCAPQNPTEKMSSGYKAREFLTYVYGLAPALLRKILPRKYWRHFCKLVFATRLLHQRSISTSQLQQAHRFLIEYVEEFELLYYQRRADRLHFCRQSIHALVHLAPEVARLGPLVYYTQWTMERTIGNLGEEVKQPSNPYQNISQRGLRRSQVNTLKVLIPDLELEPSFLPRGAQDLGGGFALLTAKDGRAQPTSPPEALAISQYMETQGEVREDWDKPLVTRWARLRLPTRQVARSLWRELLATRQAVWASRNVKVSVLHDETVALALISLYSCLDAAIWESSFNTVWWCQYQGDAALVVVEVTTIESVVRMVLQKDTDGQKGYFVLEQPGLNVLGGVAEQIPEE</sequence>
<dbReference type="STRING" id="933084.A0A067PI20"/>
<dbReference type="EMBL" id="KL197729">
    <property type="protein sequence ID" value="KDQ54419.1"/>
    <property type="molecule type" value="Genomic_DNA"/>
</dbReference>
<reference evidence="2" key="1">
    <citation type="journal article" date="2014" name="Proc. Natl. Acad. Sci. U.S.A.">
        <title>Extensive sampling of basidiomycete genomes demonstrates inadequacy of the white-rot/brown-rot paradigm for wood decay fungi.</title>
        <authorList>
            <person name="Riley R."/>
            <person name="Salamov A.A."/>
            <person name="Brown D.W."/>
            <person name="Nagy L.G."/>
            <person name="Floudas D."/>
            <person name="Held B.W."/>
            <person name="Levasseur A."/>
            <person name="Lombard V."/>
            <person name="Morin E."/>
            <person name="Otillar R."/>
            <person name="Lindquist E.A."/>
            <person name="Sun H."/>
            <person name="LaButti K.M."/>
            <person name="Schmutz J."/>
            <person name="Jabbour D."/>
            <person name="Luo H."/>
            <person name="Baker S.E."/>
            <person name="Pisabarro A.G."/>
            <person name="Walton J.D."/>
            <person name="Blanchette R.A."/>
            <person name="Henrissat B."/>
            <person name="Martin F."/>
            <person name="Cullen D."/>
            <person name="Hibbett D.S."/>
            <person name="Grigoriev I.V."/>
        </authorList>
    </citation>
    <scope>NUCLEOTIDE SEQUENCE [LARGE SCALE GENOMIC DNA]</scope>
    <source>
        <strain evidence="2">MUCL 33604</strain>
    </source>
</reference>
<dbReference type="InParanoid" id="A0A067PI20"/>